<name>A0ABR1MZN1_9PEZI</name>
<feature type="region of interest" description="Disordered" evidence="1">
    <location>
        <begin position="1"/>
        <end position="21"/>
    </location>
</feature>
<dbReference type="PANTHER" id="PTHR42085:SF8">
    <property type="entry name" value="F-BOX DOMAIN-CONTAINING PROTEIN"/>
    <property type="match status" value="1"/>
</dbReference>
<protein>
    <submittedName>
        <fullName evidence="2">Uncharacterized protein</fullName>
    </submittedName>
</protein>
<evidence type="ECO:0000313" key="2">
    <source>
        <dbReference type="EMBL" id="KAK7608432.1"/>
    </source>
</evidence>
<feature type="compositionally biased region" description="Basic residues" evidence="1">
    <location>
        <begin position="1"/>
        <end position="10"/>
    </location>
</feature>
<dbReference type="InterPro" id="IPR038883">
    <property type="entry name" value="AN11006-like"/>
</dbReference>
<dbReference type="PANTHER" id="PTHR42085">
    <property type="entry name" value="F-BOX DOMAIN-CONTAINING PROTEIN"/>
    <property type="match status" value="1"/>
</dbReference>
<dbReference type="EMBL" id="JBBPBF010000029">
    <property type="protein sequence ID" value="KAK7608432.1"/>
    <property type="molecule type" value="Genomic_DNA"/>
</dbReference>
<proteinExistence type="predicted"/>
<accession>A0ABR1MZN1</accession>
<sequence length="385" mass="44251">MAKKRQKKLTKYPGYKPLTRNSGRKRSVFPFLELPPEIRLEVYQHALPSRTGNRYRNMCEAPGVRCLYEEERKYRHPQPRGFPALMSVNKLIYKETTGVLYGNPPPGSSPIIQLEVGNDHIQIRGYNIFCKKHHVFDKVAEGIFTCFPCVELNVHAFCDAWPEPDETLEDIDTEPDIELQLSRQRSLRNNLRWVASQLSKVKSLSSLVLNQVDAEFYEFYGHSMFMVDLDFIFSPLRKITSLDKVEFGSFELCSDSGCSCSLVDLDEDEETIEDAFATFSTDMITRMTSKQTVEEELEIFKSYDGFIHRLKKCELTGTKVDTTELLRKAQHSRENEHPDCLNSVMNRFAMAFRAEISQKLALCDEIESFVKSAGVGRRLSDPVPQ</sequence>
<organism evidence="2 3">
    <name type="scientific">Phyllosticta paracitricarpa</name>
    <dbReference type="NCBI Taxonomy" id="2016321"/>
    <lineage>
        <taxon>Eukaryota</taxon>
        <taxon>Fungi</taxon>
        <taxon>Dikarya</taxon>
        <taxon>Ascomycota</taxon>
        <taxon>Pezizomycotina</taxon>
        <taxon>Dothideomycetes</taxon>
        <taxon>Dothideomycetes incertae sedis</taxon>
        <taxon>Botryosphaeriales</taxon>
        <taxon>Phyllostictaceae</taxon>
        <taxon>Phyllosticta</taxon>
    </lineage>
</organism>
<evidence type="ECO:0000256" key="1">
    <source>
        <dbReference type="SAM" id="MobiDB-lite"/>
    </source>
</evidence>
<comment type="caution">
    <text evidence="2">The sequence shown here is derived from an EMBL/GenBank/DDBJ whole genome shotgun (WGS) entry which is preliminary data.</text>
</comment>
<keyword evidence="3" id="KW-1185">Reference proteome</keyword>
<gene>
    <name evidence="2" type="ORF">JOL62DRAFT_558586</name>
</gene>
<reference evidence="2 3" key="1">
    <citation type="submission" date="2024-04" db="EMBL/GenBank/DDBJ databases">
        <title>Phyllosticta paracitricarpa is synonymous to the EU quarantine fungus P. citricarpa based on phylogenomic analyses.</title>
        <authorList>
            <consortium name="Lawrence Berkeley National Laboratory"/>
            <person name="Van ingen-buijs V.A."/>
            <person name="Van westerhoven A.C."/>
            <person name="Haridas S."/>
            <person name="Skiadas P."/>
            <person name="Martin F."/>
            <person name="Groenewald J.Z."/>
            <person name="Crous P.W."/>
            <person name="Seidl M.F."/>
        </authorList>
    </citation>
    <scope>NUCLEOTIDE SEQUENCE [LARGE SCALE GENOMIC DNA]</scope>
    <source>
        <strain evidence="2 3">CBS 141358</strain>
    </source>
</reference>
<dbReference type="Proteomes" id="UP001367316">
    <property type="component" value="Unassembled WGS sequence"/>
</dbReference>
<evidence type="ECO:0000313" key="3">
    <source>
        <dbReference type="Proteomes" id="UP001367316"/>
    </source>
</evidence>